<organism evidence="6 7">
    <name type="scientific">Thalassotalea nanhaiensis</name>
    <dbReference type="NCBI Taxonomy" id="3065648"/>
    <lineage>
        <taxon>Bacteria</taxon>
        <taxon>Pseudomonadati</taxon>
        <taxon>Pseudomonadota</taxon>
        <taxon>Gammaproteobacteria</taxon>
        <taxon>Alteromonadales</taxon>
        <taxon>Colwelliaceae</taxon>
        <taxon>Thalassotalea</taxon>
    </lineage>
</organism>
<comment type="similarity">
    <text evidence="1">Belongs to the LysR transcriptional regulatory family.</text>
</comment>
<sequence length="297" mass="32976">MLKTHVIDLEIFIAVVDSASFTKAADHLDIAPSVVSRSIKKLEQQYSTTLLHRTTRKISITQEGEWLFSKANEIIKQIKDTEAYLLAEKTTPKGILRIDAATPFAIHALAPLIGQFNQLYPQVNVVLEAHESNINLIERKVDVAIRIGDLEDSSLKAKKLGNTYRKIYAAPSYIKQLGQPSCAEDLTNHKCLGFSKPNKLNTWPIKDNNNDLVVIEPSIFADNGETLKQLAVKGAGIACISAFTAADDVKEGKLIALLEQQQETVNIPVYAVYYADKAMNSRVRVFIDYIAEHINLG</sequence>
<dbReference type="Gene3D" id="3.40.190.10">
    <property type="entry name" value="Periplasmic binding protein-like II"/>
    <property type="match status" value="2"/>
</dbReference>
<evidence type="ECO:0000313" key="6">
    <source>
        <dbReference type="EMBL" id="WNC66990.1"/>
    </source>
</evidence>
<dbReference type="InterPro" id="IPR058163">
    <property type="entry name" value="LysR-type_TF_proteobact-type"/>
</dbReference>
<evidence type="ECO:0000259" key="5">
    <source>
        <dbReference type="PROSITE" id="PS50931"/>
    </source>
</evidence>
<evidence type="ECO:0000313" key="7">
    <source>
        <dbReference type="Proteomes" id="UP001248581"/>
    </source>
</evidence>
<dbReference type="Proteomes" id="UP001248581">
    <property type="component" value="Chromosome"/>
</dbReference>
<dbReference type="EMBL" id="CP134146">
    <property type="protein sequence ID" value="WNC66990.1"/>
    <property type="molecule type" value="Genomic_DNA"/>
</dbReference>
<protein>
    <submittedName>
        <fullName evidence="6">LysR family transcriptional regulator</fullName>
    </submittedName>
</protein>
<evidence type="ECO:0000256" key="2">
    <source>
        <dbReference type="ARBA" id="ARBA00023015"/>
    </source>
</evidence>
<dbReference type="SUPFAM" id="SSF46785">
    <property type="entry name" value="Winged helix' DNA-binding domain"/>
    <property type="match status" value="1"/>
</dbReference>
<dbReference type="PANTHER" id="PTHR30537:SF20">
    <property type="entry name" value="TRANSCRIPTIONAL REGULATORY PROTEIN"/>
    <property type="match status" value="1"/>
</dbReference>
<accession>A0ABY9TDR8</accession>
<dbReference type="RefSeq" id="WP_348386154.1">
    <property type="nucleotide sequence ID" value="NZ_CP134146.1"/>
</dbReference>
<name>A0ABY9TDR8_9GAMM</name>
<dbReference type="InterPro" id="IPR000847">
    <property type="entry name" value="LysR_HTH_N"/>
</dbReference>
<keyword evidence="3" id="KW-0238">DNA-binding</keyword>
<dbReference type="PANTHER" id="PTHR30537">
    <property type="entry name" value="HTH-TYPE TRANSCRIPTIONAL REGULATOR"/>
    <property type="match status" value="1"/>
</dbReference>
<dbReference type="PROSITE" id="PS50931">
    <property type="entry name" value="HTH_LYSR"/>
    <property type="match status" value="1"/>
</dbReference>
<dbReference type="Gene3D" id="1.10.10.10">
    <property type="entry name" value="Winged helix-like DNA-binding domain superfamily/Winged helix DNA-binding domain"/>
    <property type="match status" value="1"/>
</dbReference>
<proteinExistence type="inferred from homology"/>
<evidence type="ECO:0000256" key="3">
    <source>
        <dbReference type="ARBA" id="ARBA00023125"/>
    </source>
</evidence>
<dbReference type="SUPFAM" id="SSF53850">
    <property type="entry name" value="Periplasmic binding protein-like II"/>
    <property type="match status" value="1"/>
</dbReference>
<evidence type="ECO:0000256" key="4">
    <source>
        <dbReference type="ARBA" id="ARBA00023163"/>
    </source>
</evidence>
<feature type="domain" description="HTH lysR-type" evidence="5">
    <location>
        <begin position="8"/>
        <end position="61"/>
    </location>
</feature>
<keyword evidence="7" id="KW-1185">Reference proteome</keyword>
<keyword evidence="4" id="KW-0804">Transcription</keyword>
<dbReference type="InterPro" id="IPR036390">
    <property type="entry name" value="WH_DNA-bd_sf"/>
</dbReference>
<dbReference type="InterPro" id="IPR005119">
    <property type="entry name" value="LysR_subst-bd"/>
</dbReference>
<evidence type="ECO:0000256" key="1">
    <source>
        <dbReference type="ARBA" id="ARBA00009437"/>
    </source>
</evidence>
<dbReference type="InterPro" id="IPR036388">
    <property type="entry name" value="WH-like_DNA-bd_sf"/>
</dbReference>
<dbReference type="Pfam" id="PF00126">
    <property type="entry name" value="HTH_1"/>
    <property type="match status" value="1"/>
</dbReference>
<reference evidence="7" key="1">
    <citation type="submission" date="2023-09" db="EMBL/GenBank/DDBJ databases">
        <authorList>
            <person name="Li S."/>
            <person name="Li X."/>
            <person name="Zhang C."/>
            <person name="Zhao Z."/>
        </authorList>
    </citation>
    <scope>NUCLEOTIDE SEQUENCE [LARGE SCALE GENOMIC DNA]</scope>
    <source>
        <strain evidence="7">SQ345</strain>
    </source>
</reference>
<dbReference type="Pfam" id="PF03466">
    <property type="entry name" value="LysR_substrate"/>
    <property type="match status" value="1"/>
</dbReference>
<keyword evidence="2" id="KW-0805">Transcription regulation</keyword>
<gene>
    <name evidence="6" type="ORF">RI845_10655</name>
</gene>